<keyword evidence="4" id="KW-0456">Lyase</keyword>
<evidence type="ECO:0000313" key="4">
    <source>
        <dbReference type="EMBL" id="TAA73890.1"/>
    </source>
</evidence>
<dbReference type="Gene3D" id="3.30.450.40">
    <property type="match status" value="1"/>
</dbReference>
<dbReference type="Pfam" id="PF13185">
    <property type="entry name" value="GAF_2"/>
    <property type="match status" value="1"/>
</dbReference>
<dbReference type="SMART" id="SM00065">
    <property type="entry name" value="GAF"/>
    <property type="match status" value="1"/>
</dbReference>
<dbReference type="SUPFAM" id="SSF55073">
    <property type="entry name" value="Nucleotide cyclase"/>
    <property type="match status" value="1"/>
</dbReference>
<evidence type="ECO:0000256" key="2">
    <source>
        <dbReference type="ARBA" id="ARBA00022777"/>
    </source>
</evidence>
<proteinExistence type="predicted"/>
<reference evidence="4" key="1">
    <citation type="submission" date="2017-07" db="EMBL/GenBank/DDBJ databases">
        <title>The cable genome - Insights into the physiology and evolution of filamentous bacteria capable of sulfide oxidation via long distance electron transfer.</title>
        <authorList>
            <person name="Thorup C."/>
            <person name="Bjerg J.T."/>
            <person name="Schreiber L."/>
            <person name="Nielsen L.P."/>
            <person name="Kjeldsen K.U."/>
            <person name="Boesen T."/>
            <person name="Boggild A."/>
            <person name="Meysman F."/>
            <person name="Geelhoed J."/>
            <person name="Schramm A."/>
        </authorList>
    </citation>
    <scope>NUCLEOTIDE SEQUENCE [LARGE SCALE GENOMIC DNA]</scope>
    <source>
        <strain evidence="4">GS</strain>
    </source>
</reference>
<dbReference type="Gene3D" id="3.40.50.2300">
    <property type="match status" value="1"/>
</dbReference>
<dbReference type="Pfam" id="PF00211">
    <property type="entry name" value="Guanylate_cyc"/>
    <property type="match status" value="1"/>
</dbReference>
<dbReference type="PROSITE" id="PS50125">
    <property type="entry name" value="GUANYLATE_CYCLASE_2"/>
    <property type="match status" value="1"/>
</dbReference>
<dbReference type="SMART" id="SM00044">
    <property type="entry name" value="CYCc"/>
    <property type="match status" value="1"/>
</dbReference>
<evidence type="ECO:0000259" key="3">
    <source>
        <dbReference type="PROSITE" id="PS50125"/>
    </source>
</evidence>
<dbReference type="Proteomes" id="UP000316238">
    <property type="component" value="Unassembled WGS sequence"/>
</dbReference>
<comment type="caution">
    <text evidence="4">The sequence shown here is derived from an EMBL/GenBank/DDBJ whole genome shotgun (WGS) entry which is preliminary data.</text>
</comment>
<dbReference type="GO" id="GO:0004016">
    <property type="term" value="F:adenylate cyclase activity"/>
    <property type="evidence" value="ECO:0007669"/>
    <property type="project" value="UniProtKB-EC"/>
</dbReference>
<sequence length="538" mass="59360">MLADILLISDQRELCQQVTDILSEYDVDCCMSYEASRVCVHQPVRVILVAENLKGTSGIELFDNLRNTRPGVVGFLIVDKGDTATLCPAAMESGFSGLLACPLDPEQVREKVGRAMEAAALREENSRLRALLPLYGLGENFLSSTSQPDVLESLLDVIADQTAADSLSVMLYDEEEGFLRIAASRGIPEDMIAKIKIRPGDKIAGRVFEEKKPVILNQETQNDSRFADLLKRPEIVSAVSFPMIVRDRILGVLNVSYTDGDIRFADSDIEILGILSTQAALALENIRTRESMAQEARLQALLEQYVAPEVAKVLLASDANLIRGLGAVKVATVLFADIRNFTGMVQHLPLPVLRDFLNEFFQVFTETIFEYRGTVDKFMGDAVLAVFGALIELDNASWTAVETALAIRDRFAVLKTEWEKRDAFFSSIDLGFAVTRGEMFMGNVGSARRLDYTVIGTEVNIAQRLASVATSSRIYITEEVRDDLAGQPKNDWKVLLEDVGEMTLKGVHYTVPTFSVLGIEKSGTVETVESGIEPRQIN</sequence>
<dbReference type="InterPro" id="IPR050697">
    <property type="entry name" value="Adenylyl/Guanylyl_Cyclase_3/4"/>
</dbReference>
<dbReference type="EMBL" id="NQJD01000051">
    <property type="protein sequence ID" value="TAA73890.1"/>
    <property type="molecule type" value="Genomic_DNA"/>
</dbReference>
<dbReference type="AlphaFoldDB" id="A0A521FYR9"/>
<dbReference type="InterPro" id="IPR011006">
    <property type="entry name" value="CheY-like_superfamily"/>
</dbReference>
<keyword evidence="1" id="KW-0808">Transferase</keyword>
<name>A0A521FYR9_9BACT</name>
<dbReference type="InterPro" id="IPR029016">
    <property type="entry name" value="GAF-like_dom_sf"/>
</dbReference>
<dbReference type="SUPFAM" id="SSF55781">
    <property type="entry name" value="GAF domain-like"/>
    <property type="match status" value="1"/>
</dbReference>
<gene>
    <name evidence="4" type="ORF">CDV28_1518</name>
</gene>
<dbReference type="EC" id="4.6.1.1" evidence="4"/>
<keyword evidence="2" id="KW-0418">Kinase</keyword>
<evidence type="ECO:0000313" key="5">
    <source>
        <dbReference type="Proteomes" id="UP000316238"/>
    </source>
</evidence>
<feature type="domain" description="Guanylate cyclase" evidence="3">
    <location>
        <begin position="332"/>
        <end position="466"/>
    </location>
</feature>
<dbReference type="PANTHER" id="PTHR43081">
    <property type="entry name" value="ADENYLATE CYCLASE, TERMINAL-DIFFERENTIATION SPECIFIC-RELATED"/>
    <property type="match status" value="1"/>
</dbReference>
<dbReference type="InterPro" id="IPR001054">
    <property type="entry name" value="A/G_cyclase"/>
</dbReference>
<evidence type="ECO:0000256" key="1">
    <source>
        <dbReference type="ARBA" id="ARBA00022679"/>
    </source>
</evidence>
<accession>A0A521FYR9</accession>
<dbReference type="InterPro" id="IPR003018">
    <property type="entry name" value="GAF"/>
</dbReference>
<dbReference type="PANTHER" id="PTHR43081:SF1">
    <property type="entry name" value="ADENYLATE CYCLASE, TERMINAL-DIFFERENTIATION SPECIFIC"/>
    <property type="match status" value="1"/>
</dbReference>
<dbReference type="SUPFAM" id="SSF52172">
    <property type="entry name" value="CheY-like"/>
    <property type="match status" value="1"/>
</dbReference>
<dbReference type="GO" id="GO:0016301">
    <property type="term" value="F:kinase activity"/>
    <property type="evidence" value="ECO:0007669"/>
    <property type="project" value="UniProtKB-KW"/>
</dbReference>
<organism evidence="4 5">
    <name type="scientific">Candidatus Electronema aureum</name>
    <dbReference type="NCBI Taxonomy" id="2005002"/>
    <lineage>
        <taxon>Bacteria</taxon>
        <taxon>Pseudomonadati</taxon>
        <taxon>Thermodesulfobacteriota</taxon>
        <taxon>Desulfobulbia</taxon>
        <taxon>Desulfobulbales</taxon>
        <taxon>Desulfobulbaceae</taxon>
        <taxon>Candidatus Electronema</taxon>
    </lineage>
</organism>
<protein>
    <submittedName>
        <fullName evidence="4">Adenylate cyclase</fullName>
        <ecNumber evidence="4">4.6.1.1</ecNumber>
    </submittedName>
</protein>
<dbReference type="GO" id="GO:0035556">
    <property type="term" value="P:intracellular signal transduction"/>
    <property type="evidence" value="ECO:0007669"/>
    <property type="project" value="InterPro"/>
</dbReference>
<dbReference type="CDD" id="cd07302">
    <property type="entry name" value="CHD"/>
    <property type="match status" value="1"/>
</dbReference>
<dbReference type="Gene3D" id="3.30.70.1230">
    <property type="entry name" value="Nucleotide cyclase"/>
    <property type="match status" value="1"/>
</dbReference>
<keyword evidence="5" id="KW-1185">Reference proteome</keyword>
<dbReference type="InterPro" id="IPR029787">
    <property type="entry name" value="Nucleotide_cyclase"/>
</dbReference>
<dbReference type="GO" id="GO:0006171">
    <property type="term" value="P:cAMP biosynthetic process"/>
    <property type="evidence" value="ECO:0007669"/>
    <property type="project" value="TreeGrafter"/>
</dbReference>